<evidence type="ECO:0000313" key="2">
    <source>
        <dbReference type="EMBL" id="AKU93884.1"/>
    </source>
</evidence>
<evidence type="ECO:0000313" key="3">
    <source>
        <dbReference type="Proteomes" id="UP000064967"/>
    </source>
</evidence>
<dbReference type="AlphaFoldDB" id="A0A0K1PL90"/>
<protein>
    <submittedName>
        <fullName evidence="2">Uncharacterized protein</fullName>
    </submittedName>
</protein>
<gene>
    <name evidence="2" type="ORF">AKJ09_00548</name>
</gene>
<accession>A0A0K1PL90</accession>
<feature type="region of interest" description="Disordered" evidence="1">
    <location>
        <begin position="1"/>
        <end position="20"/>
    </location>
</feature>
<keyword evidence="3" id="KW-1185">Reference proteome</keyword>
<dbReference type="KEGG" id="llu:AKJ09_00548"/>
<name>A0A0K1PL90_9BACT</name>
<evidence type="ECO:0000256" key="1">
    <source>
        <dbReference type="SAM" id="MobiDB-lite"/>
    </source>
</evidence>
<sequence>MDTSKVRVTGTFETKEAGAPESVDGSFGVDSLRFYGGGFLDLGLGADRQLGGELENGVLTLDVLASGQRRGRYSLSRVP</sequence>
<dbReference type="Proteomes" id="UP000064967">
    <property type="component" value="Chromosome"/>
</dbReference>
<organism evidence="2 3">
    <name type="scientific">Labilithrix luteola</name>
    <dbReference type="NCBI Taxonomy" id="1391654"/>
    <lineage>
        <taxon>Bacteria</taxon>
        <taxon>Pseudomonadati</taxon>
        <taxon>Myxococcota</taxon>
        <taxon>Polyangia</taxon>
        <taxon>Polyangiales</taxon>
        <taxon>Labilitrichaceae</taxon>
        <taxon>Labilithrix</taxon>
    </lineage>
</organism>
<dbReference type="EMBL" id="CP012333">
    <property type="protein sequence ID" value="AKU93884.1"/>
    <property type="molecule type" value="Genomic_DNA"/>
</dbReference>
<reference evidence="2 3" key="1">
    <citation type="submission" date="2015-08" db="EMBL/GenBank/DDBJ databases">
        <authorList>
            <person name="Babu N.S."/>
            <person name="Beckwith C.J."/>
            <person name="Beseler K.G."/>
            <person name="Brison A."/>
            <person name="Carone J.V."/>
            <person name="Caskin T.P."/>
            <person name="Diamond M."/>
            <person name="Durham M.E."/>
            <person name="Foxe J.M."/>
            <person name="Go M."/>
            <person name="Henderson B.A."/>
            <person name="Jones I.B."/>
            <person name="McGettigan J.A."/>
            <person name="Micheletti S.J."/>
            <person name="Nasrallah M.E."/>
            <person name="Ortiz D."/>
            <person name="Piller C.R."/>
            <person name="Privatt S.R."/>
            <person name="Schneider S.L."/>
            <person name="Sharp S."/>
            <person name="Smith T.C."/>
            <person name="Stanton J.D."/>
            <person name="Ullery H.E."/>
            <person name="Wilson R.J."/>
            <person name="Serrano M.G."/>
            <person name="Buck G."/>
            <person name="Lee V."/>
            <person name="Wang Y."/>
            <person name="Carvalho R."/>
            <person name="Voegtly L."/>
            <person name="Shi R."/>
            <person name="Duckworth R."/>
            <person name="Johnson A."/>
            <person name="Loviza R."/>
            <person name="Walstead R."/>
            <person name="Shah Z."/>
            <person name="Kiflezghi M."/>
            <person name="Wade K."/>
            <person name="Ball S.L."/>
            <person name="Bradley K.W."/>
            <person name="Asai D.J."/>
            <person name="Bowman C.A."/>
            <person name="Russell D.A."/>
            <person name="Pope W.H."/>
            <person name="Jacobs-Sera D."/>
            <person name="Hendrix R.W."/>
            <person name="Hatfull G.F."/>
        </authorList>
    </citation>
    <scope>NUCLEOTIDE SEQUENCE [LARGE SCALE GENOMIC DNA]</scope>
    <source>
        <strain evidence="2 3">DSM 27648</strain>
    </source>
</reference>
<proteinExistence type="predicted"/>